<dbReference type="Gramene" id="EOY17141">
    <property type="protein sequence ID" value="EOY17141"/>
    <property type="gene ID" value="TCM_036309"/>
</dbReference>
<evidence type="ECO:0000256" key="5">
    <source>
        <dbReference type="ARBA" id="ARBA00023136"/>
    </source>
</evidence>
<dbReference type="InterPro" id="IPR045176">
    <property type="entry name" value="Got1"/>
</dbReference>
<dbReference type="Pfam" id="PF04178">
    <property type="entry name" value="Got1"/>
    <property type="match status" value="1"/>
</dbReference>
<dbReference type="GO" id="GO:0005829">
    <property type="term" value="C:cytosol"/>
    <property type="evidence" value="ECO:0007669"/>
    <property type="project" value="GOC"/>
</dbReference>
<feature type="transmembrane region" description="Helical" evidence="7">
    <location>
        <begin position="70"/>
        <end position="88"/>
    </location>
</feature>
<dbReference type="HOGENOM" id="CLU_1870489_0_0_1"/>
<evidence type="ECO:0000256" key="2">
    <source>
        <dbReference type="ARBA" id="ARBA00022692"/>
    </source>
</evidence>
<dbReference type="PANTHER" id="PTHR21493:SF9">
    <property type="entry name" value="GOLGI TRANSPORT PROTEIN 1-RELATED"/>
    <property type="match status" value="1"/>
</dbReference>
<dbReference type="Gramene" id="EOY17143">
    <property type="protein sequence ID" value="EOY17143"/>
    <property type="gene ID" value="TCM_036309"/>
</dbReference>
<name>A0A061FJ99_THECC</name>
<gene>
    <name evidence="8" type="ORF">TCM_036309</name>
</gene>
<dbReference type="PANTHER" id="PTHR21493">
    <property type="entry name" value="CGI-141-RELATED/LIPASE CONTAINING PROTEIN"/>
    <property type="match status" value="1"/>
</dbReference>
<evidence type="ECO:0000313" key="8">
    <source>
        <dbReference type="EMBL" id="EOY17141.1"/>
    </source>
</evidence>
<proteinExistence type="inferred from homology"/>
<feature type="transmembrane region" description="Helical" evidence="7">
    <location>
        <begin position="12"/>
        <end position="32"/>
    </location>
</feature>
<comment type="similarity">
    <text evidence="6">Belongs to the GOT1 family.</text>
</comment>
<organism evidence="8 9">
    <name type="scientific">Theobroma cacao</name>
    <name type="common">Cacao</name>
    <name type="synonym">Cocoa</name>
    <dbReference type="NCBI Taxonomy" id="3641"/>
    <lineage>
        <taxon>Eukaryota</taxon>
        <taxon>Viridiplantae</taxon>
        <taxon>Streptophyta</taxon>
        <taxon>Embryophyta</taxon>
        <taxon>Tracheophyta</taxon>
        <taxon>Spermatophyta</taxon>
        <taxon>Magnoliopsida</taxon>
        <taxon>eudicotyledons</taxon>
        <taxon>Gunneridae</taxon>
        <taxon>Pentapetalae</taxon>
        <taxon>rosids</taxon>
        <taxon>malvids</taxon>
        <taxon>Malvales</taxon>
        <taxon>Malvaceae</taxon>
        <taxon>Byttnerioideae</taxon>
        <taxon>Theobroma</taxon>
    </lineage>
</organism>
<comment type="subcellular location">
    <subcellularLocation>
        <location evidence="1">Golgi apparatus membrane</location>
        <topology evidence="1">Multi-pass membrane protein</topology>
    </subcellularLocation>
</comment>
<dbReference type="AlphaFoldDB" id="A0A061FJ99"/>
<dbReference type="GO" id="GO:0000139">
    <property type="term" value="C:Golgi membrane"/>
    <property type="evidence" value="ECO:0007669"/>
    <property type="project" value="UniProtKB-SubCell"/>
</dbReference>
<protein>
    <submittedName>
        <fullName evidence="8">Got1/Sft2-like vescicle transport protein family isoform 4</fullName>
    </submittedName>
</protein>
<keyword evidence="4" id="KW-0333">Golgi apparatus</keyword>
<feature type="non-terminal residue" evidence="8">
    <location>
        <position position="137"/>
    </location>
</feature>
<accession>A0A061FJ99</accession>
<reference evidence="8 9" key="1">
    <citation type="journal article" date="2013" name="Genome Biol.">
        <title>The genome sequence of the most widely cultivated cacao type and its use to identify candidate genes regulating pod color.</title>
        <authorList>
            <person name="Motamayor J.C."/>
            <person name="Mockaitis K."/>
            <person name="Schmutz J."/>
            <person name="Haiminen N."/>
            <person name="Iii D.L."/>
            <person name="Cornejo O."/>
            <person name="Findley S.D."/>
            <person name="Zheng P."/>
            <person name="Utro F."/>
            <person name="Royaert S."/>
            <person name="Saski C."/>
            <person name="Jenkins J."/>
            <person name="Podicheti R."/>
            <person name="Zhao M."/>
            <person name="Scheffler B.E."/>
            <person name="Stack J.C."/>
            <person name="Feltus F.A."/>
            <person name="Mustiga G.M."/>
            <person name="Amores F."/>
            <person name="Phillips W."/>
            <person name="Marelli J.P."/>
            <person name="May G.D."/>
            <person name="Shapiro H."/>
            <person name="Ma J."/>
            <person name="Bustamante C.D."/>
            <person name="Schnell R.J."/>
            <person name="Main D."/>
            <person name="Gilbert D."/>
            <person name="Parida L."/>
            <person name="Kuhn D.N."/>
        </authorList>
    </citation>
    <scope>NUCLEOTIDE SEQUENCE [LARGE SCALE GENOMIC DNA]</scope>
    <source>
        <strain evidence="9">cv. Matina 1-6</strain>
    </source>
</reference>
<dbReference type="GO" id="GO:0006888">
    <property type="term" value="P:endoplasmic reticulum to Golgi vesicle-mediated transport"/>
    <property type="evidence" value="ECO:0007669"/>
    <property type="project" value="InterPro"/>
</dbReference>
<keyword evidence="3 7" id="KW-1133">Transmembrane helix</keyword>
<evidence type="ECO:0000256" key="7">
    <source>
        <dbReference type="SAM" id="Phobius"/>
    </source>
</evidence>
<dbReference type="GO" id="GO:0042147">
    <property type="term" value="P:retrograde transport, endosome to Golgi"/>
    <property type="evidence" value="ECO:0007669"/>
    <property type="project" value="InterPro"/>
</dbReference>
<dbReference type="EMBL" id="CM001886">
    <property type="protein sequence ID" value="EOY17143.1"/>
    <property type="molecule type" value="Genomic_DNA"/>
</dbReference>
<evidence type="ECO:0000313" key="9">
    <source>
        <dbReference type="Proteomes" id="UP000026915"/>
    </source>
</evidence>
<dbReference type="Proteomes" id="UP000026915">
    <property type="component" value="Chromosome 8"/>
</dbReference>
<sequence>MVSFEMNDRKKIGLGLTGFGIFFSFLGIIFFFDKGLLAMGNILFISGVTLTIGLKSTMQFFMKRQNSGDNFFWCWLLFCCHWMAYLWHDIGGIWICCTLQWFLADTGSVYAEDTNPWLVVPTTIHQIVCCSCLTDIG</sequence>
<evidence type="ECO:0000256" key="4">
    <source>
        <dbReference type="ARBA" id="ARBA00023034"/>
    </source>
</evidence>
<dbReference type="InterPro" id="IPR007305">
    <property type="entry name" value="Vesicle_transpt_Got1/SFT2"/>
</dbReference>
<evidence type="ECO:0000256" key="3">
    <source>
        <dbReference type="ARBA" id="ARBA00022989"/>
    </source>
</evidence>
<feature type="transmembrane region" description="Helical" evidence="7">
    <location>
        <begin position="38"/>
        <end position="58"/>
    </location>
</feature>
<dbReference type="EMBL" id="CM001886">
    <property type="protein sequence ID" value="EOY17141.1"/>
    <property type="molecule type" value="Genomic_DNA"/>
</dbReference>
<keyword evidence="2 7" id="KW-0812">Transmembrane</keyword>
<evidence type="ECO:0000256" key="6">
    <source>
        <dbReference type="ARBA" id="ARBA00025799"/>
    </source>
</evidence>
<keyword evidence="5 7" id="KW-0472">Membrane</keyword>
<evidence type="ECO:0000256" key="1">
    <source>
        <dbReference type="ARBA" id="ARBA00004653"/>
    </source>
</evidence>
<keyword evidence="9" id="KW-1185">Reference proteome</keyword>